<dbReference type="InterPro" id="IPR027417">
    <property type="entry name" value="P-loop_NTPase"/>
</dbReference>
<keyword evidence="3" id="KW-0067">ATP-binding</keyword>
<gene>
    <name evidence="3" type="ORF">FGG12_05755</name>
</gene>
<dbReference type="EMBL" id="VCIZ01000002">
    <property type="protein sequence ID" value="TSP14088.1"/>
    <property type="molecule type" value="Genomic_DNA"/>
</dbReference>
<dbReference type="SMART" id="SM00382">
    <property type="entry name" value="AAA"/>
    <property type="match status" value="1"/>
</dbReference>
<dbReference type="InterPro" id="IPR003593">
    <property type="entry name" value="AAA+_ATPase"/>
</dbReference>
<dbReference type="PANTHER" id="PTHR30153">
    <property type="entry name" value="REPLICATIVE DNA HELICASE DNAB"/>
    <property type="match status" value="1"/>
</dbReference>
<proteinExistence type="predicted"/>
<evidence type="ECO:0000256" key="1">
    <source>
        <dbReference type="ARBA" id="ARBA00022515"/>
    </source>
</evidence>
<dbReference type="Proteomes" id="UP000318943">
    <property type="component" value="Unassembled WGS sequence"/>
</dbReference>
<organism evidence="3 4">
    <name type="scientific">Cupriavidus campinensis</name>
    <dbReference type="NCBI Taxonomy" id="151783"/>
    <lineage>
        <taxon>Bacteria</taxon>
        <taxon>Pseudomonadati</taxon>
        <taxon>Pseudomonadota</taxon>
        <taxon>Betaproteobacteria</taxon>
        <taxon>Burkholderiales</taxon>
        <taxon>Burkholderiaceae</taxon>
        <taxon>Cupriavidus</taxon>
    </lineage>
</organism>
<protein>
    <submittedName>
        <fullName evidence="3">DNA helicase</fullName>
    </submittedName>
</protein>
<keyword evidence="3" id="KW-0547">Nucleotide-binding</keyword>
<dbReference type="Gene3D" id="3.40.50.300">
    <property type="entry name" value="P-loop containing nucleotide triphosphate hydrolases"/>
    <property type="match status" value="1"/>
</dbReference>
<reference evidence="3 4" key="1">
    <citation type="submission" date="2019-05" db="EMBL/GenBank/DDBJ databases">
        <title>Whole genome sequence analysis of Cupriavidus campinensis S14E4C strain.</title>
        <authorList>
            <person name="Abbaszade G."/>
            <person name="Szabo A."/>
            <person name="Toumi M."/>
            <person name="Toth E."/>
        </authorList>
    </citation>
    <scope>NUCLEOTIDE SEQUENCE [LARGE SCALE GENOMIC DNA]</scope>
    <source>
        <strain evidence="3 4">S14E4C</strain>
    </source>
</reference>
<keyword evidence="1" id="KW-0639">Primosome</keyword>
<evidence type="ECO:0000313" key="4">
    <source>
        <dbReference type="Proteomes" id="UP000318943"/>
    </source>
</evidence>
<evidence type="ECO:0000259" key="2">
    <source>
        <dbReference type="SMART" id="SM00382"/>
    </source>
</evidence>
<dbReference type="Pfam" id="PF03796">
    <property type="entry name" value="DnaB_C"/>
    <property type="match status" value="1"/>
</dbReference>
<dbReference type="InterPro" id="IPR007694">
    <property type="entry name" value="DNA_helicase_DnaB-like_C"/>
</dbReference>
<comment type="caution">
    <text evidence="3">The sequence shown here is derived from an EMBL/GenBank/DDBJ whole genome shotgun (WGS) entry which is preliminary data.</text>
</comment>
<sequence>MEHEPSKFEFDEDFQLKVAALVVRDFDFARKAAHLIKPDYFEDMGIATIVDMGIAYYNKYGEVADATALRDVMKDRLAGGKIRSESKPLVFEAFKKVFKHELGGGTYVAEQVATFARHTAISHAILQSVSLLDKKKLDAIDKLIGQASAVGLNEDGDEYDYYATIQERTDERLETVAGKRPPQGITTGHSRIDERLYHRGWGRKEMVVFMGGPKSGKTMALINSAKIASQNGFNVLYITLEVAARIIGERLDASFSGHKMRELLRNPHDVRMKVESAAAGRRGSLVINEFPPGTLTPKMLRALIERHKAKGRHFDLICVDYADLMAPDFRGNEERENSKQIYTGLRAIAVEQGVALLTATQTNRTGAKAIVAKAEDVAEDYNKIRIADLVISINSTDEEKLTGDARLFFAASRNQEGGFTIYIKQDLGRAQFIVSVENIE</sequence>
<dbReference type="PANTHER" id="PTHR30153:SF2">
    <property type="entry name" value="REPLICATIVE DNA HELICASE"/>
    <property type="match status" value="1"/>
</dbReference>
<feature type="domain" description="AAA+ ATPase" evidence="2">
    <location>
        <begin position="203"/>
        <end position="385"/>
    </location>
</feature>
<name>A0ABY3ETN8_9BURK</name>
<keyword evidence="3" id="KW-0347">Helicase</keyword>
<dbReference type="SUPFAM" id="SSF52540">
    <property type="entry name" value="P-loop containing nucleoside triphosphate hydrolases"/>
    <property type="match status" value="1"/>
</dbReference>
<dbReference type="GO" id="GO:0004386">
    <property type="term" value="F:helicase activity"/>
    <property type="evidence" value="ECO:0007669"/>
    <property type="project" value="UniProtKB-KW"/>
</dbReference>
<keyword evidence="3" id="KW-0378">Hydrolase</keyword>
<evidence type="ECO:0000313" key="3">
    <source>
        <dbReference type="EMBL" id="TSP14088.1"/>
    </source>
</evidence>
<accession>A0ABY3ETN8</accession>
<keyword evidence="4" id="KW-1185">Reference proteome</keyword>